<reference evidence="2" key="1">
    <citation type="submission" date="2016-10" db="EMBL/GenBank/DDBJ databases">
        <authorList>
            <person name="de Groot N.N."/>
        </authorList>
    </citation>
    <scope>NUCLEOTIDE SEQUENCE</scope>
</reference>
<dbReference type="InterPro" id="IPR001279">
    <property type="entry name" value="Metallo-B-lactamas"/>
</dbReference>
<dbReference type="Pfam" id="PF12706">
    <property type="entry name" value="Lactamase_B_2"/>
    <property type="match status" value="1"/>
</dbReference>
<dbReference type="Gene3D" id="3.60.15.10">
    <property type="entry name" value="Ribonuclease Z/Hydroxyacylglutathione hydrolase-like"/>
    <property type="match status" value="1"/>
</dbReference>
<dbReference type="EMBL" id="FPHG01000033">
    <property type="protein sequence ID" value="SFV57713.1"/>
    <property type="molecule type" value="Genomic_DNA"/>
</dbReference>
<dbReference type="GO" id="GO:0005737">
    <property type="term" value="C:cytoplasm"/>
    <property type="evidence" value="ECO:0007669"/>
    <property type="project" value="TreeGrafter"/>
</dbReference>
<proteinExistence type="predicted"/>
<sequence>MEDISYLKNENLRTIKKDYLGNKYKNNRFLNIYGHSGSKKLGDILKWKLSRNPQSLEKKRDNYKLKVIKDENILDSNDNFIVWLGHATFLIQTDGKKIITDPCLTSPPFIRRLTELPIDITKIKPDYILISHGHYDHLDKNSIKEFDNSSALIPLGMKKEINSMNSTIKTEEAGWYQEYSIKEDFKIYFLPSYHWYRRTAFDVDKVLWGSYLIKTKNKTIYFAGDTAYSSHFKDISELFDIDIAILPIGAYEPRYFMKNNHMNPEEALQAFKDLKAKEFIPMHFGTFDLSDEPLGEPEAILREIGKDENIIFLNIGDKLYLN</sequence>
<name>A0A1W1BW28_9ZZZZ</name>
<dbReference type="PANTHER" id="PTHR15032">
    <property type="entry name" value="N-ACYL-PHOSPHATIDYLETHANOLAMINE-HYDROLYZING PHOSPHOLIPASE D"/>
    <property type="match status" value="1"/>
</dbReference>
<dbReference type="PANTHER" id="PTHR15032:SF4">
    <property type="entry name" value="N-ACYL-PHOSPHATIDYLETHANOLAMINE-HYDROLYZING PHOSPHOLIPASE D"/>
    <property type="match status" value="1"/>
</dbReference>
<accession>A0A1W1BW28</accession>
<gene>
    <name evidence="2" type="ORF">MNB_SV-9-695</name>
</gene>
<protein>
    <submittedName>
        <fullName evidence="2">Outer membrane protein romA</fullName>
    </submittedName>
</protein>
<evidence type="ECO:0000313" key="2">
    <source>
        <dbReference type="EMBL" id="SFV57713.1"/>
    </source>
</evidence>
<organism evidence="2">
    <name type="scientific">hydrothermal vent metagenome</name>
    <dbReference type="NCBI Taxonomy" id="652676"/>
    <lineage>
        <taxon>unclassified sequences</taxon>
        <taxon>metagenomes</taxon>
        <taxon>ecological metagenomes</taxon>
    </lineage>
</organism>
<feature type="domain" description="Metallo-beta-lactamase" evidence="1">
    <location>
        <begin position="98"/>
        <end position="284"/>
    </location>
</feature>
<evidence type="ECO:0000259" key="1">
    <source>
        <dbReference type="Pfam" id="PF12706"/>
    </source>
</evidence>
<dbReference type="AlphaFoldDB" id="A0A1W1BW28"/>
<dbReference type="SUPFAM" id="SSF56281">
    <property type="entry name" value="Metallo-hydrolase/oxidoreductase"/>
    <property type="match status" value="1"/>
</dbReference>
<dbReference type="InterPro" id="IPR036866">
    <property type="entry name" value="RibonucZ/Hydroxyglut_hydro"/>
</dbReference>